<feature type="chain" id="PRO_5029898515" evidence="3">
    <location>
        <begin position="16"/>
        <end position="439"/>
    </location>
</feature>
<feature type="transmembrane region" description="Helical" evidence="2">
    <location>
        <begin position="185"/>
        <end position="215"/>
    </location>
</feature>
<protein>
    <submittedName>
        <fullName evidence="4">Uncharacterized protein</fullName>
    </submittedName>
</protein>
<proteinExistence type="predicted"/>
<feature type="region of interest" description="Disordered" evidence="1">
    <location>
        <begin position="147"/>
        <end position="179"/>
    </location>
</feature>
<evidence type="ECO:0000256" key="2">
    <source>
        <dbReference type="SAM" id="Phobius"/>
    </source>
</evidence>
<feature type="region of interest" description="Disordered" evidence="1">
    <location>
        <begin position="78"/>
        <end position="97"/>
    </location>
</feature>
<evidence type="ECO:0000256" key="1">
    <source>
        <dbReference type="SAM" id="MobiDB-lite"/>
    </source>
</evidence>
<keyword evidence="2" id="KW-0812">Transmembrane</keyword>
<evidence type="ECO:0000313" key="5">
    <source>
        <dbReference type="Proteomes" id="UP000541610"/>
    </source>
</evidence>
<comment type="caution">
    <text evidence="4">The sequence shown here is derived from an EMBL/GenBank/DDBJ whole genome shotgun (WGS) entry which is preliminary data.</text>
</comment>
<reference evidence="4 5" key="1">
    <citation type="submission" date="2020-04" db="EMBL/GenBank/DDBJ databases">
        <title>Perkinsus olseni comparative genomics.</title>
        <authorList>
            <person name="Bogema D.R."/>
        </authorList>
    </citation>
    <scope>NUCLEOTIDE SEQUENCE [LARGE SCALE GENOMIC DNA]</scope>
    <source>
        <strain evidence="4">00978-12</strain>
    </source>
</reference>
<sequence length="439" mass="46213">MRLLRLRCITSLSLALTMPHEMEYSRSLAEASSRQFLGSGNYACDLHGDVCSIAVQAVGMKDTDSLIAYGEDGLPKGASSNTLRVPKDDRPLGGTQQLDMPGEEWIFTIEANTLEPGQYSLKVFTASDEISLGALVVADLALDSALPTTRMPSSTPPSSTDSQVTTTTTQPSNSTNEGSKDNNSLAIYVGLIGGLSGGLLGIVCILIAACAYCGWSARRKGFTELKATDAANYDGGASARSSVFLRMNPYHHTSAAAAADGGGGIDIEDVRSELTLLSLDPIAHLADGQHQGVRLEAMPGETLAPAPSMNGGESMIGTLPRTSSGASLAESTQCSTAVLRDRMDYVQVGALRMAARRALANLVHQSPASEVVARSSRSVNAGVVNDAPLGSASSSYSSRIGHGRQGREVIHLPIAPREGLYHEYPATQVRYNHNNPFDG</sequence>
<keyword evidence="2" id="KW-1133">Transmembrane helix</keyword>
<accession>A0A7J6NMI3</accession>
<feature type="compositionally biased region" description="Low complexity" evidence="1">
    <location>
        <begin position="147"/>
        <end position="175"/>
    </location>
</feature>
<dbReference type="OrthoDB" id="462918at2759"/>
<dbReference type="EMBL" id="JABANP010000295">
    <property type="protein sequence ID" value="KAF4684760.1"/>
    <property type="molecule type" value="Genomic_DNA"/>
</dbReference>
<keyword evidence="2" id="KW-0472">Membrane</keyword>
<feature type="signal peptide" evidence="3">
    <location>
        <begin position="1"/>
        <end position="15"/>
    </location>
</feature>
<organism evidence="4 5">
    <name type="scientific">Perkinsus olseni</name>
    <name type="common">Perkinsus atlanticus</name>
    <dbReference type="NCBI Taxonomy" id="32597"/>
    <lineage>
        <taxon>Eukaryota</taxon>
        <taxon>Sar</taxon>
        <taxon>Alveolata</taxon>
        <taxon>Perkinsozoa</taxon>
        <taxon>Perkinsea</taxon>
        <taxon>Perkinsida</taxon>
        <taxon>Perkinsidae</taxon>
        <taxon>Perkinsus</taxon>
    </lineage>
</organism>
<name>A0A7J6NMI3_PEROL</name>
<evidence type="ECO:0000256" key="3">
    <source>
        <dbReference type="SAM" id="SignalP"/>
    </source>
</evidence>
<keyword evidence="3" id="KW-0732">Signal</keyword>
<dbReference type="Proteomes" id="UP000541610">
    <property type="component" value="Unassembled WGS sequence"/>
</dbReference>
<evidence type="ECO:0000313" key="4">
    <source>
        <dbReference type="EMBL" id="KAF4684760.1"/>
    </source>
</evidence>
<dbReference type="AlphaFoldDB" id="A0A7J6NMI3"/>
<gene>
    <name evidence="4" type="ORF">FOZ60_007360</name>
</gene>